<feature type="domain" description="vWA-MoxR associated protein N-terminal HTH" evidence="2">
    <location>
        <begin position="1"/>
        <end position="84"/>
    </location>
</feature>
<proteinExistence type="predicted"/>
<name>A0A2T1C520_9CYAN</name>
<dbReference type="PRINTS" id="PR00364">
    <property type="entry name" value="DISEASERSIST"/>
</dbReference>
<dbReference type="EMBL" id="PVWJ01000036">
    <property type="protein sequence ID" value="PSB03258.1"/>
    <property type="molecule type" value="Genomic_DNA"/>
</dbReference>
<reference evidence="3 4" key="1">
    <citation type="submission" date="2018-02" db="EMBL/GenBank/DDBJ databases">
        <authorList>
            <person name="Cohen D.B."/>
            <person name="Kent A.D."/>
        </authorList>
    </citation>
    <scope>NUCLEOTIDE SEQUENCE [LARGE SCALE GENOMIC DNA]</scope>
    <source>
        <strain evidence="3 4">CCAP 1448/3</strain>
    </source>
</reference>
<dbReference type="GO" id="GO:0005524">
    <property type="term" value="F:ATP binding"/>
    <property type="evidence" value="ECO:0007669"/>
    <property type="project" value="InterPro"/>
</dbReference>
<dbReference type="Pfam" id="PF26355">
    <property type="entry name" value="HTH_VMAP-M9"/>
    <property type="match status" value="1"/>
</dbReference>
<dbReference type="InterPro" id="IPR027417">
    <property type="entry name" value="P-loop_NTPase"/>
</dbReference>
<comment type="caution">
    <text evidence="3">The sequence shown here is derived from an EMBL/GenBank/DDBJ whole genome shotgun (WGS) entry which is preliminary data.</text>
</comment>
<evidence type="ECO:0000313" key="3">
    <source>
        <dbReference type="EMBL" id="PSB03258.1"/>
    </source>
</evidence>
<dbReference type="SUPFAM" id="SSF52540">
    <property type="entry name" value="P-loop containing nucleoside triphosphate hydrolases"/>
    <property type="match status" value="1"/>
</dbReference>
<gene>
    <name evidence="3" type="ORF">C7B64_09170</name>
</gene>
<dbReference type="Proteomes" id="UP000238762">
    <property type="component" value="Unassembled WGS sequence"/>
</dbReference>
<dbReference type="InterPro" id="IPR011579">
    <property type="entry name" value="ATPase_dom"/>
</dbReference>
<evidence type="ECO:0000259" key="1">
    <source>
        <dbReference type="Pfam" id="PF01637"/>
    </source>
</evidence>
<dbReference type="RefSeq" id="WP_106288345.1">
    <property type="nucleotide sequence ID" value="NZ_CAWNTC010000011.1"/>
</dbReference>
<feature type="domain" description="ATPase" evidence="1">
    <location>
        <begin position="145"/>
        <end position="290"/>
    </location>
</feature>
<dbReference type="Gene3D" id="3.40.50.300">
    <property type="entry name" value="P-loop containing nucleotide triphosphate hydrolases"/>
    <property type="match status" value="1"/>
</dbReference>
<evidence type="ECO:0000313" key="4">
    <source>
        <dbReference type="Proteomes" id="UP000238762"/>
    </source>
</evidence>
<organism evidence="3 4">
    <name type="scientific">Merismopedia glauca CCAP 1448/3</name>
    <dbReference type="NCBI Taxonomy" id="1296344"/>
    <lineage>
        <taxon>Bacteria</taxon>
        <taxon>Bacillati</taxon>
        <taxon>Cyanobacteriota</taxon>
        <taxon>Cyanophyceae</taxon>
        <taxon>Synechococcales</taxon>
        <taxon>Merismopediaceae</taxon>
        <taxon>Merismopedia</taxon>
    </lineage>
</organism>
<sequence>MTVNEVLHFVDNLVYEKTGKRLDDVQKAVVEGTWQRETYKQIAEKCHVSKNHVGDVGYQLWQVLSERLGEDINKQNFCSIIERLFLAPLPIIIQNNNKQNNNHNFNFGSQTLGKNNYEEQKSYEDNQKNKLSNYDLTLAPKIIRFYNRETEIKTLSNWILSQNSRLISVLGLRGIGKTTLVKRFVDLNLHEFEIVIWRSLKFPKSLNLLLDDLLSFCNISIKESTDDKLRQLLNLIVEKKCLIILDDVHNLFVSGQLAGQYQTQYKDYQNLFQAIAESEHQSHFILISQEQCSEIHCLDQELYPVKCLELSGMDNAEILKTKGLQDEDRWLELIQLYEGIPAYLQDIAALTKDIFDGKVAELLMETKVVITANMQYYFRQLFERLSIVEQQIVKEFSKRDRPISRADLSQKLDLSSTDFINGLQSLQQRYLVRKINDEKNLFNLSPVFKEYVKNSWQL</sequence>
<accession>A0A2T1C520</accession>
<dbReference type="OrthoDB" id="572669at2"/>
<reference evidence="3 4" key="2">
    <citation type="submission" date="2018-03" db="EMBL/GenBank/DDBJ databases">
        <title>The ancient ancestry and fast evolution of plastids.</title>
        <authorList>
            <person name="Moore K.R."/>
            <person name="Magnabosco C."/>
            <person name="Momper L."/>
            <person name="Gold D.A."/>
            <person name="Bosak T."/>
            <person name="Fournier G.P."/>
        </authorList>
    </citation>
    <scope>NUCLEOTIDE SEQUENCE [LARGE SCALE GENOMIC DNA]</scope>
    <source>
        <strain evidence="3 4">CCAP 1448/3</strain>
    </source>
</reference>
<evidence type="ECO:0000259" key="2">
    <source>
        <dbReference type="Pfam" id="PF26355"/>
    </source>
</evidence>
<keyword evidence="4" id="KW-1185">Reference proteome</keyword>
<dbReference type="InterPro" id="IPR058651">
    <property type="entry name" value="HTH_VMAP-M9"/>
</dbReference>
<dbReference type="Pfam" id="PF01637">
    <property type="entry name" value="ATPase_2"/>
    <property type="match status" value="1"/>
</dbReference>
<protein>
    <submittedName>
        <fullName evidence="3">ATPase domain-containing protein</fullName>
    </submittedName>
</protein>
<dbReference type="AlphaFoldDB" id="A0A2T1C520"/>